<organism evidence="5 6">
    <name type="scientific">Microbacterium oxydans</name>
    <dbReference type="NCBI Taxonomy" id="82380"/>
    <lineage>
        <taxon>Bacteria</taxon>
        <taxon>Bacillati</taxon>
        <taxon>Actinomycetota</taxon>
        <taxon>Actinomycetes</taxon>
        <taxon>Micrococcales</taxon>
        <taxon>Microbacteriaceae</taxon>
        <taxon>Microbacterium</taxon>
    </lineage>
</organism>
<dbReference type="SUPFAM" id="SSF56601">
    <property type="entry name" value="beta-lactamase/transpeptidase-like"/>
    <property type="match status" value="1"/>
</dbReference>
<keyword evidence="5" id="KW-0645">Protease</keyword>
<evidence type="ECO:0000259" key="4">
    <source>
        <dbReference type="Pfam" id="PF00144"/>
    </source>
</evidence>
<dbReference type="RefSeq" id="WP_208644272.1">
    <property type="nucleotide sequence ID" value="NZ_CP031422.1"/>
</dbReference>
<sequence length="499" mass="52271">MRILCILGLVSASILGGTLSAAAADASTAHESAVRSYAEAFATPGVAAAVISNGDVDLIVHGRDGAGDPITPQTPFRIASMSKSITATAIMLLVQDGALALDDLVVERLPEFTMADPRHRDITIRQLLSHTSGLSLQTNDEFSLPAPRNTRAVVAELTGRRLVADPGARFEYHNTNYSLAARIVEVVSGQSLDEFLRLRLFAPLGMLDSRSVDACDQSVDGLTPGYSVVLGVAYVMPEMPGRCGGNGGVVSTLSDMVQWLGFNQGDVGADILDPVLREELHSVQPGAVSYALGWQNLGPDGAPAPGVLSHGGTLATFGGSMAFDTTTGTAAVVLTNGVGSPGELVRHLIEGDPSAATYENSLDIANRILLGVTAFASIVLLVTTLRGPRWARRMRGEGRSRAGARLVPFALVIVAGFFVPLVPGLLGGSVNWQYWVIDLWLFPLLDALGLVLVLGGTSALVSRIVALRLDSRAPGGSQPAEPVSRTLVRPDATGPRDST</sequence>
<keyword evidence="5" id="KW-0121">Carboxypeptidase</keyword>
<dbReference type="PANTHER" id="PTHR43283">
    <property type="entry name" value="BETA-LACTAMASE-RELATED"/>
    <property type="match status" value="1"/>
</dbReference>
<keyword evidence="2" id="KW-0812">Transmembrane</keyword>
<name>A0A3Q9J5Y0_9MICO</name>
<dbReference type="EMBL" id="CP031422">
    <property type="protein sequence ID" value="AZS40623.1"/>
    <property type="molecule type" value="Genomic_DNA"/>
</dbReference>
<dbReference type="Proteomes" id="UP000274841">
    <property type="component" value="Chromosome"/>
</dbReference>
<dbReference type="InterPro" id="IPR001466">
    <property type="entry name" value="Beta-lactam-related"/>
</dbReference>
<dbReference type="PANTHER" id="PTHR43283:SF3">
    <property type="entry name" value="BETA-LACTAMASE FAMILY PROTEIN (AFU_ORTHOLOGUE AFUA_5G07500)"/>
    <property type="match status" value="1"/>
</dbReference>
<feature type="transmembrane region" description="Helical" evidence="2">
    <location>
        <begin position="368"/>
        <end position="385"/>
    </location>
</feature>
<feature type="region of interest" description="Disordered" evidence="1">
    <location>
        <begin position="472"/>
        <end position="499"/>
    </location>
</feature>
<feature type="chain" id="PRO_5018722472" evidence="3">
    <location>
        <begin position="24"/>
        <end position="499"/>
    </location>
</feature>
<evidence type="ECO:0000313" key="6">
    <source>
        <dbReference type="Proteomes" id="UP000274841"/>
    </source>
</evidence>
<evidence type="ECO:0000256" key="2">
    <source>
        <dbReference type="SAM" id="Phobius"/>
    </source>
</evidence>
<feature type="transmembrane region" description="Helical" evidence="2">
    <location>
        <begin position="439"/>
        <end position="462"/>
    </location>
</feature>
<dbReference type="KEGG" id="moy:CVS54_01960"/>
<keyword evidence="2" id="KW-1133">Transmembrane helix</keyword>
<keyword evidence="5" id="KW-0378">Hydrolase</keyword>
<gene>
    <name evidence="5" type="ORF">CVS54_01960</name>
</gene>
<dbReference type="Pfam" id="PF00144">
    <property type="entry name" value="Beta-lactamase"/>
    <property type="match status" value="1"/>
</dbReference>
<keyword evidence="3" id="KW-0732">Signal</keyword>
<evidence type="ECO:0000256" key="3">
    <source>
        <dbReference type="SAM" id="SignalP"/>
    </source>
</evidence>
<keyword evidence="2" id="KW-0472">Membrane</keyword>
<feature type="domain" description="Beta-lactamase-related" evidence="4">
    <location>
        <begin position="35"/>
        <end position="343"/>
    </location>
</feature>
<dbReference type="InterPro" id="IPR050789">
    <property type="entry name" value="Diverse_Enzym_Activities"/>
</dbReference>
<evidence type="ECO:0000313" key="5">
    <source>
        <dbReference type="EMBL" id="AZS40623.1"/>
    </source>
</evidence>
<dbReference type="GO" id="GO:0009002">
    <property type="term" value="F:serine-type D-Ala-D-Ala carboxypeptidase activity"/>
    <property type="evidence" value="ECO:0007669"/>
    <property type="project" value="UniProtKB-EC"/>
</dbReference>
<feature type="transmembrane region" description="Helical" evidence="2">
    <location>
        <begin position="406"/>
        <end position="427"/>
    </location>
</feature>
<dbReference type="Gene3D" id="3.40.710.10">
    <property type="entry name" value="DD-peptidase/beta-lactamase superfamily"/>
    <property type="match status" value="1"/>
</dbReference>
<reference evidence="5 6" key="1">
    <citation type="submission" date="2018-08" db="EMBL/GenBank/DDBJ databases">
        <title>Microbacterium oxydans strain HG3.</title>
        <authorList>
            <person name="ORTET P."/>
        </authorList>
    </citation>
    <scope>NUCLEOTIDE SEQUENCE [LARGE SCALE GENOMIC DNA]</scope>
    <source>
        <strain evidence="5 6">HG3</strain>
    </source>
</reference>
<dbReference type="AlphaFoldDB" id="A0A3Q9J5Y0"/>
<dbReference type="InterPro" id="IPR012338">
    <property type="entry name" value="Beta-lactam/transpept-like"/>
</dbReference>
<dbReference type="EC" id="3.4.16.4" evidence="5"/>
<feature type="signal peptide" evidence="3">
    <location>
        <begin position="1"/>
        <end position="23"/>
    </location>
</feature>
<proteinExistence type="predicted"/>
<accession>A0A3Q9J5Y0</accession>
<evidence type="ECO:0000256" key="1">
    <source>
        <dbReference type="SAM" id="MobiDB-lite"/>
    </source>
</evidence>
<protein>
    <submittedName>
        <fullName evidence="5">D-alanyl-D-alanine carboxypeptidase</fullName>
        <ecNumber evidence="5">3.4.16.4</ecNumber>
    </submittedName>
</protein>